<dbReference type="RefSeq" id="WP_207330409.1">
    <property type="nucleotide sequence ID" value="NZ_JAFMYW010000005.1"/>
</dbReference>
<dbReference type="CDD" id="cd12797">
    <property type="entry name" value="M23_peptidase"/>
    <property type="match status" value="1"/>
</dbReference>
<reference evidence="2 3" key="1">
    <citation type="submission" date="2021-03" db="EMBL/GenBank/DDBJ databases">
        <title>Fibrella sp. HMF5405 genome sequencing and assembly.</title>
        <authorList>
            <person name="Kang H."/>
            <person name="Kim H."/>
            <person name="Bae S."/>
            <person name="Joh K."/>
        </authorList>
    </citation>
    <scope>NUCLEOTIDE SEQUENCE [LARGE SCALE GENOMIC DNA]</scope>
    <source>
        <strain evidence="2 3">HMF5405</strain>
    </source>
</reference>
<dbReference type="InterPro" id="IPR016047">
    <property type="entry name" value="M23ase_b-sheet_dom"/>
</dbReference>
<accession>A0ABS3JMM7</accession>
<feature type="domain" description="M23ase beta-sheet core" evidence="1">
    <location>
        <begin position="35"/>
        <end position="130"/>
    </location>
</feature>
<dbReference type="EMBL" id="JAFMYW010000005">
    <property type="protein sequence ID" value="MBO0950459.1"/>
    <property type="molecule type" value="Genomic_DNA"/>
</dbReference>
<gene>
    <name evidence="2" type="ORF">J2I46_17820</name>
</gene>
<comment type="caution">
    <text evidence="2">The sequence shown here is derived from an EMBL/GenBank/DDBJ whole genome shotgun (WGS) entry which is preliminary data.</text>
</comment>
<evidence type="ECO:0000313" key="2">
    <source>
        <dbReference type="EMBL" id="MBO0950459.1"/>
    </source>
</evidence>
<dbReference type="PANTHER" id="PTHR21666">
    <property type="entry name" value="PEPTIDASE-RELATED"/>
    <property type="match status" value="1"/>
</dbReference>
<evidence type="ECO:0000259" key="1">
    <source>
        <dbReference type="Pfam" id="PF01551"/>
    </source>
</evidence>
<dbReference type="InterPro" id="IPR011055">
    <property type="entry name" value="Dup_hybrid_motif"/>
</dbReference>
<dbReference type="SUPFAM" id="SSF51261">
    <property type="entry name" value="Duplicated hybrid motif"/>
    <property type="match status" value="1"/>
</dbReference>
<protein>
    <submittedName>
        <fullName evidence="2">M23 family metallopeptidase</fullName>
    </submittedName>
</protein>
<organism evidence="2 3">
    <name type="scientific">Fibrella forsythiae</name>
    <dbReference type="NCBI Taxonomy" id="2817061"/>
    <lineage>
        <taxon>Bacteria</taxon>
        <taxon>Pseudomonadati</taxon>
        <taxon>Bacteroidota</taxon>
        <taxon>Cytophagia</taxon>
        <taxon>Cytophagales</taxon>
        <taxon>Spirosomataceae</taxon>
        <taxon>Fibrella</taxon>
    </lineage>
</organism>
<dbReference type="InterPro" id="IPR050570">
    <property type="entry name" value="Cell_wall_metabolism_enzyme"/>
</dbReference>
<evidence type="ECO:0000313" key="3">
    <source>
        <dbReference type="Proteomes" id="UP000664628"/>
    </source>
</evidence>
<proteinExistence type="predicted"/>
<dbReference type="PANTHER" id="PTHR21666:SF270">
    <property type="entry name" value="MUREIN HYDROLASE ACTIVATOR ENVC"/>
    <property type="match status" value="1"/>
</dbReference>
<name>A0ABS3JMM7_9BACT</name>
<keyword evidence="3" id="KW-1185">Reference proteome</keyword>
<dbReference type="Proteomes" id="UP000664628">
    <property type="component" value="Unassembled WGS sequence"/>
</dbReference>
<sequence>MNAPLDNMQIRTNQFRRYDPISNTHGMVRQQGHRPHQGWDLQAGVGTPVRAVANGLVWAKQSKDYGLSLILQFDANGRTLYAFYAHLSEITVNVPCSVQEGTVIARSGMSGNAKSIPVAEAHLHFEIRTTPSPGKGLGGRIDPGEVLGYQYYVCPL</sequence>
<dbReference type="Gene3D" id="2.70.70.10">
    <property type="entry name" value="Glucose Permease (Domain IIA)"/>
    <property type="match status" value="1"/>
</dbReference>
<dbReference type="Pfam" id="PF01551">
    <property type="entry name" value="Peptidase_M23"/>
    <property type="match status" value="1"/>
</dbReference>